<proteinExistence type="predicted"/>
<feature type="transmembrane region" description="Helical" evidence="1">
    <location>
        <begin position="89"/>
        <end position="106"/>
    </location>
</feature>
<dbReference type="RefSeq" id="WP_058477363.1">
    <property type="nucleotide sequence ID" value="NZ_CAAAIO010000018.1"/>
</dbReference>
<keyword evidence="1" id="KW-0812">Transmembrane</keyword>
<sequence>MSSEKMGQVADSFLSKTIAPEADQKTEQKQQKRKVILNRIIYPISALVALPTSILSGFAALESEHGNLKSLDSLNAIGYLLMNQSIGQLFYGLICLLATAIVLTGLNKKYLLGSTQTVLELIKSDLIYLKNKFSRKLDGNRISLIENGLFIWCFITSLIFAELGKETMAFLGIPGEIIGFYLNLIVYFATRYAGARRFFRNLLEQNNTPSSFDAKSSSKDHLIGKIVLVTGYMLAFVSAISIIINFIPECVKGLQMLLHSNLNADPKYQNMTALSVGLIATLPTVFFYSVSIKDLPKHLAKAALLFYEKIKSRHYKHALLLSLMTVLAFAASYFAGIGFRLVGTSNIEQGYLSYLNPVITSWMPNTLFIACIMMFWSHLQHLINERVKQQ</sequence>
<dbReference type="AlphaFoldDB" id="A0A378L9Y7"/>
<dbReference type="Proteomes" id="UP000255110">
    <property type="component" value="Unassembled WGS sequence"/>
</dbReference>
<feature type="transmembrane region" description="Helical" evidence="1">
    <location>
        <begin position="268"/>
        <end position="290"/>
    </location>
</feature>
<evidence type="ECO:0000313" key="5">
    <source>
        <dbReference type="Proteomes" id="UP000255110"/>
    </source>
</evidence>
<evidence type="ECO:0000313" key="2">
    <source>
        <dbReference type="EMBL" id="KTD77457.1"/>
    </source>
</evidence>
<keyword evidence="1" id="KW-0472">Membrane</keyword>
<evidence type="ECO:0000256" key="1">
    <source>
        <dbReference type="SAM" id="Phobius"/>
    </source>
</evidence>
<feature type="transmembrane region" description="Helical" evidence="1">
    <location>
        <begin position="226"/>
        <end position="248"/>
    </location>
</feature>
<organism evidence="3 5">
    <name type="scientific">Legionella steigerwaltii</name>
    <dbReference type="NCBI Taxonomy" id="460"/>
    <lineage>
        <taxon>Bacteria</taxon>
        <taxon>Pseudomonadati</taxon>
        <taxon>Pseudomonadota</taxon>
        <taxon>Gammaproteobacteria</taxon>
        <taxon>Legionellales</taxon>
        <taxon>Legionellaceae</taxon>
        <taxon>Legionella</taxon>
    </lineage>
</organism>
<dbReference type="OrthoDB" id="5651917at2"/>
<evidence type="ECO:0000313" key="4">
    <source>
        <dbReference type="Proteomes" id="UP000054820"/>
    </source>
</evidence>
<feature type="transmembrane region" description="Helical" evidence="1">
    <location>
        <begin position="318"/>
        <end position="342"/>
    </location>
</feature>
<dbReference type="EMBL" id="LNYZ01000013">
    <property type="protein sequence ID" value="KTD77457.1"/>
    <property type="molecule type" value="Genomic_DNA"/>
</dbReference>
<protein>
    <submittedName>
        <fullName evidence="3">Uncharacterized protein</fullName>
    </submittedName>
</protein>
<accession>A0A378L9Y7</accession>
<dbReference type="STRING" id="460.Lstg_1814"/>
<feature type="transmembrane region" description="Helical" evidence="1">
    <location>
        <begin position="362"/>
        <end position="379"/>
    </location>
</feature>
<reference evidence="3 5" key="2">
    <citation type="submission" date="2018-06" db="EMBL/GenBank/DDBJ databases">
        <authorList>
            <consortium name="Pathogen Informatics"/>
            <person name="Doyle S."/>
        </authorList>
    </citation>
    <scope>NUCLEOTIDE SEQUENCE [LARGE SCALE GENOMIC DNA]</scope>
    <source>
        <strain evidence="3 5">NCTC11991</strain>
    </source>
</reference>
<feature type="transmembrane region" description="Helical" evidence="1">
    <location>
        <begin position="40"/>
        <end position="61"/>
    </location>
</feature>
<keyword evidence="1" id="KW-1133">Transmembrane helix</keyword>
<keyword evidence="4" id="KW-1185">Reference proteome</keyword>
<reference evidence="2 4" key="1">
    <citation type="submission" date="2015-11" db="EMBL/GenBank/DDBJ databases">
        <title>Genomic analysis of 38 Legionella species identifies large and diverse effector repertoires.</title>
        <authorList>
            <person name="Burstein D."/>
            <person name="Amaro F."/>
            <person name="Zusman T."/>
            <person name="Lifshitz Z."/>
            <person name="Cohen O."/>
            <person name="Gilbert J.A."/>
            <person name="Pupko T."/>
            <person name="Shuman H.A."/>
            <person name="Segal G."/>
        </authorList>
    </citation>
    <scope>NUCLEOTIDE SEQUENCE [LARGE SCALE GENOMIC DNA]</scope>
    <source>
        <strain evidence="2 4">SC-18-C9</strain>
    </source>
</reference>
<evidence type="ECO:0000313" key="3">
    <source>
        <dbReference type="EMBL" id="STY22688.1"/>
    </source>
</evidence>
<gene>
    <name evidence="2" type="ORF">Lstg_1814</name>
    <name evidence="3" type="ORF">NCTC11991_01277</name>
</gene>
<feature type="transmembrane region" description="Helical" evidence="1">
    <location>
        <begin position="142"/>
        <end position="161"/>
    </location>
</feature>
<feature type="transmembrane region" description="Helical" evidence="1">
    <location>
        <begin position="167"/>
        <end position="190"/>
    </location>
</feature>
<dbReference type="EMBL" id="UGOY01000001">
    <property type="protein sequence ID" value="STY22688.1"/>
    <property type="molecule type" value="Genomic_DNA"/>
</dbReference>
<name>A0A378L9Y7_9GAMM</name>
<dbReference type="Proteomes" id="UP000054820">
    <property type="component" value="Unassembled WGS sequence"/>
</dbReference>